<feature type="transmembrane region" description="Helical" evidence="5">
    <location>
        <begin position="65"/>
        <end position="89"/>
    </location>
</feature>
<feature type="transmembrane region" description="Helical" evidence="5">
    <location>
        <begin position="42"/>
        <end position="59"/>
    </location>
</feature>
<proteinExistence type="predicted"/>
<feature type="transmembrane region" description="Helical" evidence="5">
    <location>
        <begin position="171"/>
        <end position="189"/>
    </location>
</feature>
<dbReference type="Pfam" id="PF10324">
    <property type="entry name" value="7TM_GPCR_Srw"/>
    <property type="match status" value="1"/>
</dbReference>
<dbReference type="Gene3D" id="1.20.1070.10">
    <property type="entry name" value="Rhodopsin 7-helix transmembrane proteins"/>
    <property type="match status" value="1"/>
</dbReference>
<name>A8XTR0_CAEBR</name>
<feature type="transmembrane region" description="Helical" evidence="5">
    <location>
        <begin position="139"/>
        <end position="159"/>
    </location>
</feature>
<dbReference type="AlphaFoldDB" id="A8XTR0"/>
<dbReference type="PROSITE" id="PS50262">
    <property type="entry name" value="G_PROTEIN_RECEP_F1_2"/>
    <property type="match status" value="1"/>
</dbReference>
<feature type="transmembrane region" description="Helical" evidence="5">
    <location>
        <begin position="420"/>
        <end position="443"/>
    </location>
</feature>
<evidence type="ECO:0000313" key="9">
    <source>
        <dbReference type="WormBase" id="CBG18624"/>
    </source>
</evidence>
<dbReference type="CTD" id="8580407"/>
<sequence length="540" mass="63464">MNTTELTIFDGEQEEEAIYSGPVIVLIRDTVFWIVEHLNGSFEHSVIIINLLHLIILLQKDLRSISIFILMIGICVSDILGFSVLFYNLGLERNNYQKLKNNLRLNYPEYMALCLPGYYYSIDLIGTIKVLILNCTRPISIWLAILMAFIRTLSIIFPMSKFVEKLGNAKFAILSIFVVCSFWMIYYSWDLVFIEKWWFPDHIQYTCPYKTRARNQKITIFVISHDNYSGTIEKREEWEYLVRLIPALFYPFLTLSLLIELIKIRERRKIQKMDGDQKFDSTTILILFMTISFMLSEGLEGISSLDISHWSDLYFDFVHDSKVIRTVSILKLIYFIIILILFNLTHTHQTLLSLLAVQRFLLYFFRDQDSRINFEMKSTTKLIYGIHLLCFLPIVLLFVIGQTYGHDGSRERNLFNMMSYIANFLMVFSAILYIPIYISIFGIRHLPSVEKHKPQNYIIYRTILLYAFKTNGSSLNFHLDFISTPLLIEIPYLFCNRRNVIAMKKRLSLKYLWSKIRNRNNQVGGINTQTAISYIQSTHV</sequence>
<dbReference type="EMBL" id="HE601466">
    <property type="protein sequence ID" value="CAP36036.2"/>
    <property type="molecule type" value="Genomic_DNA"/>
</dbReference>
<dbReference type="InParanoid" id="A8XTR0"/>
<feature type="domain" description="G-protein coupled receptors family 1 profile" evidence="6">
    <location>
        <begin position="49"/>
        <end position="437"/>
    </location>
</feature>
<evidence type="ECO:0000256" key="3">
    <source>
        <dbReference type="ARBA" id="ARBA00022989"/>
    </source>
</evidence>
<feature type="transmembrane region" description="Helical" evidence="5">
    <location>
        <begin position="323"/>
        <end position="344"/>
    </location>
</feature>
<feature type="transmembrane region" description="Helical" evidence="5">
    <location>
        <begin position="110"/>
        <end position="133"/>
    </location>
</feature>
<evidence type="ECO:0000259" key="6">
    <source>
        <dbReference type="PROSITE" id="PS50262"/>
    </source>
</evidence>
<dbReference type="GO" id="GO:0008528">
    <property type="term" value="F:G protein-coupled peptide receptor activity"/>
    <property type="evidence" value="ECO:0007669"/>
    <property type="project" value="InterPro"/>
</dbReference>
<evidence type="ECO:0000256" key="4">
    <source>
        <dbReference type="ARBA" id="ARBA00023136"/>
    </source>
</evidence>
<keyword evidence="2 5" id="KW-0812">Transmembrane</keyword>
<evidence type="ECO:0000313" key="7">
    <source>
        <dbReference type="EMBL" id="CAP36036.2"/>
    </source>
</evidence>
<dbReference type="InterPro" id="IPR019427">
    <property type="entry name" value="7TM_GPCR_serpentine_rcpt_Srw"/>
</dbReference>
<dbReference type="InterPro" id="IPR017452">
    <property type="entry name" value="GPCR_Rhodpsn_7TM"/>
</dbReference>
<dbReference type="WormBase" id="CBG18624">
    <property type="protein sequence ID" value="CBP47862"/>
    <property type="gene ID" value="WBGene00038006"/>
</dbReference>
<comment type="subcellular location">
    <subcellularLocation>
        <location evidence="1">Membrane</location>
    </subcellularLocation>
</comment>
<dbReference type="Proteomes" id="UP000008549">
    <property type="component" value="Unassembled WGS sequence"/>
</dbReference>
<dbReference type="GO" id="GO:0016020">
    <property type="term" value="C:membrane"/>
    <property type="evidence" value="ECO:0007669"/>
    <property type="project" value="UniProtKB-SubCell"/>
</dbReference>
<reference evidence="7 8" key="1">
    <citation type="journal article" date="2003" name="PLoS Biol.">
        <title>The genome sequence of Caenorhabditis briggsae: a platform for comparative genomics.</title>
        <authorList>
            <person name="Stein L.D."/>
            <person name="Bao Z."/>
            <person name="Blasiar D."/>
            <person name="Blumenthal T."/>
            <person name="Brent M.R."/>
            <person name="Chen N."/>
            <person name="Chinwalla A."/>
            <person name="Clarke L."/>
            <person name="Clee C."/>
            <person name="Coghlan A."/>
            <person name="Coulson A."/>
            <person name="D'Eustachio P."/>
            <person name="Fitch D.H."/>
            <person name="Fulton L.A."/>
            <person name="Fulton R.E."/>
            <person name="Griffiths-Jones S."/>
            <person name="Harris T.W."/>
            <person name="Hillier L.W."/>
            <person name="Kamath R."/>
            <person name="Kuwabara P.E."/>
            <person name="Mardis E.R."/>
            <person name="Marra M.A."/>
            <person name="Miner T.L."/>
            <person name="Minx P."/>
            <person name="Mullikin J.C."/>
            <person name="Plumb R.W."/>
            <person name="Rogers J."/>
            <person name="Schein J.E."/>
            <person name="Sohrmann M."/>
            <person name="Spieth J."/>
            <person name="Stajich J.E."/>
            <person name="Wei C."/>
            <person name="Willey D."/>
            <person name="Wilson R.K."/>
            <person name="Durbin R."/>
            <person name="Waterston R.H."/>
        </authorList>
    </citation>
    <scope>NUCLEOTIDE SEQUENCE [LARGE SCALE GENOMIC DNA]</scope>
    <source>
        <strain evidence="7 8">AF16</strain>
    </source>
</reference>
<protein>
    <submittedName>
        <fullName evidence="7">Protein CBG18624</fullName>
    </submittedName>
</protein>
<feature type="transmembrane region" description="Helical" evidence="5">
    <location>
        <begin position="240"/>
        <end position="262"/>
    </location>
</feature>
<keyword evidence="8" id="KW-1185">Reference proteome</keyword>
<dbReference type="HOGENOM" id="CLU_504557_0_0_1"/>
<keyword evidence="4 5" id="KW-0472">Membrane</keyword>
<dbReference type="GeneID" id="8580407"/>
<reference evidence="7 8" key="2">
    <citation type="journal article" date="2011" name="PLoS Genet.">
        <title>Caenorhabditis briggsae recombinant inbred line genotypes reveal inter-strain incompatibility and the evolution of recombination.</title>
        <authorList>
            <person name="Ross J.A."/>
            <person name="Koboldt D.C."/>
            <person name="Staisch J.E."/>
            <person name="Chamberlin H.M."/>
            <person name="Gupta B.P."/>
            <person name="Miller R.D."/>
            <person name="Baird S.E."/>
            <person name="Haag E.S."/>
        </authorList>
    </citation>
    <scope>NUCLEOTIDE SEQUENCE [LARGE SCALE GENOMIC DNA]</scope>
    <source>
        <strain evidence="7 8">AF16</strain>
    </source>
</reference>
<dbReference type="PANTHER" id="PTHR46846">
    <property type="entry name" value="SERPENTINE RECEPTOR, CLASS W-RELATED"/>
    <property type="match status" value="1"/>
</dbReference>
<dbReference type="RefSeq" id="XP_045096539.1">
    <property type="nucleotide sequence ID" value="XM_045238445.1"/>
</dbReference>
<evidence type="ECO:0000256" key="2">
    <source>
        <dbReference type="ARBA" id="ARBA00022692"/>
    </source>
</evidence>
<dbReference type="SUPFAM" id="SSF81321">
    <property type="entry name" value="Family A G protein-coupled receptor-like"/>
    <property type="match status" value="1"/>
</dbReference>
<evidence type="ECO:0000256" key="5">
    <source>
        <dbReference type="SAM" id="Phobius"/>
    </source>
</evidence>
<feature type="transmembrane region" description="Helical" evidence="5">
    <location>
        <begin position="283"/>
        <end position="303"/>
    </location>
</feature>
<keyword evidence="3 5" id="KW-1133">Transmembrane helix</keyword>
<dbReference type="eggNOG" id="ENOG502TJCQ">
    <property type="taxonomic scope" value="Eukaryota"/>
</dbReference>
<accession>A8XTR0</accession>
<evidence type="ECO:0000313" key="8">
    <source>
        <dbReference type="Proteomes" id="UP000008549"/>
    </source>
</evidence>
<gene>
    <name evidence="7 9" type="ORF">CBG18624</name>
    <name evidence="7" type="ORF">CBG_18624</name>
</gene>
<evidence type="ECO:0000256" key="1">
    <source>
        <dbReference type="ARBA" id="ARBA00004370"/>
    </source>
</evidence>
<dbReference type="KEGG" id="cbr:CBG_18624"/>
<organism evidence="7 8">
    <name type="scientific">Caenorhabditis briggsae</name>
    <dbReference type="NCBI Taxonomy" id="6238"/>
    <lineage>
        <taxon>Eukaryota</taxon>
        <taxon>Metazoa</taxon>
        <taxon>Ecdysozoa</taxon>
        <taxon>Nematoda</taxon>
        <taxon>Chromadorea</taxon>
        <taxon>Rhabditida</taxon>
        <taxon>Rhabditina</taxon>
        <taxon>Rhabditomorpha</taxon>
        <taxon>Rhabditoidea</taxon>
        <taxon>Rhabditidae</taxon>
        <taxon>Peloderinae</taxon>
        <taxon>Caenorhabditis</taxon>
    </lineage>
</organism>
<dbReference type="PANTHER" id="PTHR46846:SF2">
    <property type="entry name" value="G-PROTEIN COUPLED RECEPTORS FAMILY 1 PROFILE DOMAIN-CONTAINING PROTEIN"/>
    <property type="match status" value="1"/>
</dbReference>
<feature type="transmembrane region" description="Helical" evidence="5">
    <location>
        <begin position="382"/>
        <end position="400"/>
    </location>
</feature>